<evidence type="ECO:0000256" key="2">
    <source>
        <dbReference type="ARBA" id="ARBA00007613"/>
    </source>
</evidence>
<dbReference type="InterPro" id="IPR003423">
    <property type="entry name" value="OMP_efflux"/>
</dbReference>
<keyword evidence="5" id="KW-0812">Transmembrane</keyword>
<evidence type="ECO:0000256" key="5">
    <source>
        <dbReference type="ARBA" id="ARBA00022692"/>
    </source>
</evidence>
<evidence type="ECO:0000256" key="7">
    <source>
        <dbReference type="ARBA" id="ARBA00023237"/>
    </source>
</evidence>
<reference evidence="8 9" key="1">
    <citation type="submission" date="2017-11" db="EMBL/GenBank/DDBJ databases">
        <title>Infants hospitalized years apart are colonized by the same room-sourced microbial strains.</title>
        <authorList>
            <person name="Brooks B."/>
            <person name="Olm M.R."/>
            <person name="Firek B.A."/>
            <person name="Baker R."/>
            <person name="Thomas B.C."/>
            <person name="Morowitz M.J."/>
            <person name="Banfield J.F."/>
        </authorList>
    </citation>
    <scope>NUCLEOTIDE SEQUENCE [LARGE SCALE GENOMIC DNA]</scope>
    <source>
        <strain evidence="8">S2_009_000_R2_76</strain>
    </source>
</reference>
<comment type="caution">
    <text evidence="8">The sequence shown here is derived from an EMBL/GenBank/DDBJ whole genome shotgun (WGS) entry which is preliminary data.</text>
</comment>
<dbReference type="GO" id="GO:0009279">
    <property type="term" value="C:cell outer membrane"/>
    <property type="evidence" value="ECO:0007669"/>
    <property type="project" value="UniProtKB-SubCell"/>
</dbReference>
<dbReference type="EMBL" id="QFOI01000039">
    <property type="protein sequence ID" value="PZP51196.1"/>
    <property type="molecule type" value="Genomic_DNA"/>
</dbReference>
<dbReference type="GO" id="GO:0015562">
    <property type="term" value="F:efflux transmembrane transporter activity"/>
    <property type="evidence" value="ECO:0007669"/>
    <property type="project" value="InterPro"/>
</dbReference>
<sequence>MFRFLFTCLILSSFLQTWGQDTRSHSSVLSLQECIQLAIQNNPDVVNKEYLASSSKIGLDQAKANVFPTLNAYLGHSIYNGRSINIYTNSYVNQTYNSGSYQLTTNFTIWNGSSIQNYIKKCALDYKASELETQQAKDNLTFQVILNYLAVLAANEQLTIAKSQTEATAEKLRTIQVKFDNGVVGMGDLSDIKGQYSNNQLIVVQQKNTLENAKLTLSQTMNVAYDSSMQLQDIGIETTPKEYPSSVDDIYISAAQKLAVVKAADTRLASAFKNIQYIKSQRMPSLVLSGGAYTNYSSVASTSTIVSSTDMPNGAYVLENGQKNPVYETQNTYASHNIPYGSQWKNNINTSVSLGLNIPIFNAFQVKNKLKQAKLDQVQADFTAKTLRTQLKQAVERDYFNMKFSFEGYKKISEQVNAYKTSLMAATIKFDNGVITTVDYIITKNNLDQSSLNLVAAKYDYILRTKILDYYLGGLEAAE</sequence>
<evidence type="ECO:0000256" key="4">
    <source>
        <dbReference type="ARBA" id="ARBA00022452"/>
    </source>
</evidence>
<dbReference type="SUPFAM" id="SSF56954">
    <property type="entry name" value="Outer membrane efflux proteins (OEP)"/>
    <property type="match status" value="1"/>
</dbReference>
<proteinExistence type="inferred from homology"/>
<dbReference type="Pfam" id="PF02321">
    <property type="entry name" value="OEP"/>
    <property type="match status" value="2"/>
</dbReference>
<keyword evidence="6" id="KW-0472">Membrane</keyword>
<name>A0A2W5GZF0_9SPHI</name>
<accession>A0A2W5GZF0</accession>
<keyword evidence="3" id="KW-0813">Transport</keyword>
<organism evidence="8 9">
    <name type="scientific">Pseudopedobacter saltans</name>
    <dbReference type="NCBI Taxonomy" id="151895"/>
    <lineage>
        <taxon>Bacteria</taxon>
        <taxon>Pseudomonadati</taxon>
        <taxon>Bacteroidota</taxon>
        <taxon>Sphingobacteriia</taxon>
        <taxon>Sphingobacteriales</taxon>
        <taxon>Sphingobacteriaceae</taxon>
        <taxon>Pseudopedobacter</taxon>
    </lineage>
</organism>
<comment type="similarity">
    <text evidence="2">Belongs to the outer membrane factor (OMF) (TC 1.B.17) family.</text>
</comment>
<evidence type="ECO:0000256" key="6">
    <source>
        <dbReference type="ARBA" id="ARBA00023136"/>
    </source>
</evidence>
<dbReference type="GO" id="GO:0015288">
    <property type="term" value="F:porin activity"/>
    <property type="evidence" value="ECO:0007669"/>
    <property type="project" value="TreeGrafter"/>
</dbReference>
<evidence type="ECO:0000313" key="8">
    <source>
        <dbReference type="EMBL" id="PZP51196.1"/>
    </source>
</evidence>
<dbReference type="AlphaFoldDB" id="A0A2W5GZF0"/>
<evidence type="ECO:0000256" key="3">
    <source>
        <dbReference type="ARBA" id="ARBA00022448"/>
    </source>
</evidence>
<dbReference type="InterPro" id="IPR051906">
    <property type="entry name" value="TolC-like"/>
</dbReference>
<keyword evidence="7" id="KW-0998">Cell outer membrane</keyword>
<comment type="subcellular location">
    <subcellularLocation>
        <location evidence="1">Cell outer membrane</location>
    </subcellularLocation>
</comment>
<dbReference type="PANTHER" id="PTHR30026:SF20">
    <property type="entry name" value="OUTER MEMBRANE PROTEIN TOLC"/>
    <property type="match status" value="1"/>
</dbReference>
<dbReference type="Proteomes" id="UP000249645">
    <property type="component" value="Unassembled WGS sequence"/>
</dbReference>
<dbReference type="GO" id="GO:1990281">
    <property type="term" value="C:efflux pump complex"/>
    <property type="evidence" value="ECO:0007669"/>
    <property type="project" value="TreeGrafter"/>
</dbReference>
<evidence type="ECO:0000313" key="9">
    <source>
        <dbReference type="Proteomes" id="UP000249645"/>
    </source>
</evidence>
<keyword evidence="4" id="KW-1134">Transmembrane beta strand</keyword>
<dbReference type="Gene3D" id="1.20.1600.10">
    <property type="entry name" value="Outer membrane efflux proteins (OEP)"/>
    <property type="match status" value="1"/>
</dbReference>
<dbReference type="PANTHER" id="PTHR30026">
    <property type="entry name" value="OUTER MEMBRANE PROTEIN TOLC"/>
    <property type="match status" value="1"/>
</dbReference>
<gene>
    <name evidence="8" type="ORF">DI598_03830</name>
</gene>
<protein>
    <submittedName>
        <fullName evidence="8">TolC family protein</fullName>
    </submittedName>
</protein>
<evidence type="ECO:0000256" key="1">
    <source>
        <dbReference type="ARBA" id="ARBA00004442"/>
    </source>
</evidence>